<dbReference type="OrthoDB" id="10037236at2759"/>
<dbReference type="KEGG" id="bfo:118419319"/>
<organism evidence="2 3">
    <name type="scientific">Branchiostoma floridae</name>
    <name type="common">Florida lancelet</name>
    <name type="synonym">Amphioxus</name>
    <dbReference type="NCBI Taxonomy" id="7739"/>
    <lineage>
        <taxon>Eukaryota</taxon>
        <taxon>Metazoa</taxon>
        <taxon>Chordata</taxon>
        <taxon>Cephalochordata</taxon>
        <taxon>Leptocardii</taxon>
        <taxon>Amphioxiformes</taxon>
        <taxon>Branchiostomatidae</taxon>
        <taxon>Branchiostoma</taxon>
    </lineage>
</organism>
<reference evidence="3" key="2">
    <citation type="submission" date="2025-08" db="UniProtKB">
        <authorList>
            <consortium name="RefSeq"/>
        </authorList>
    </citation>
    <scope>IDENTIFICATION</scope>
    <source>
        <strain evidence="3">S238N-H82</strain>
        <tissue evidence="3">Testes</tissue>
    </source>
</reference>
<proteinExistence type="predicted"/>
<evidence type="ECO:0000313" key="3">
    <source>
        <dbReference type="RefSeq" id="XP_035681574.1"/>
    </source>
</evidence>
<keyword evidence="2" id="KW-1185">Reference proteome</keyword>
<dbReference type="PROSITE" id="PS50878">
    <property type="entry name" value="RT_POL"/>
    <property type="match status" value="1"/>
</dbReference>
<dbReference type="PANTHER" id="PTHR33332">
    <property type="entry name" value="REVERSE TRANSCRIPTASE DOMAIN-CONTAINING PROTEIN"/>
    <property type="match status" value="1"/>
</dbReference>
<dbReference type="InterPro" id="IPR000477">
    <property type="entry name" value="RT_dom"/>
</dbReference>
<evidence type="ECO:0000259" key="1">
    <source>
        <dbReference type="PROSITE" id="PS50878"/>
    </source>
</evidence>
<dbReference type="GeneID" id="118419319"/>
<dbReference type="OMA" id="DRANHSI"/>
<sequence length="331" mass="37396">MSKAFDRANHSILLQRVNDVVTNPRMVAWIQNHLQGRTQRVVANGKVSEWRVLTSGVPQGGVLSPYLFLLFMSTRDVVYSDTLDVGYADDVGLSRSISLEKDRVDNSMREEALQLDSWAECNDMLLNGKKSQSLLICFSRNIPLLPPLSLGGEPVPFSRVAKGLGFIFDCKLSWHDHVQSLVSKASSRLHYLRLLTKQGMCVADLVQIYLSLIRSVLEYGHVLLVGCSKEQSDSMERVQKRALRIISLGGRRSVPNLPSLKERREAAAVKLFKDMLRPEHPLHDLVPPQRRTVTGRQLRNKNAFTLPKARTDRLKQSFLHTAVRLYNNSIS</sequence>
<dbReference type="AlphaFoldDB" id="A0A9J7MWX0"/>
<dbReference type="RefSeq" id="XP_035681574.1">
    <property type="nucleotide sequence ID" value="XM_035825681.1"/>
</dbReference>
<gene>
    <name evidence="3" type="primary">LOC118419319</name>
</gene>
<dbReference type="Proteomes" id="UP000001554">
    <property type="component" value="Chromosome 7"/>
</dbReference>
<protein>
    <submittedName>
        <fullName evidence="3">Uncharacterized protein LOC118419319</fullName>
    </submittedName>
</protein>
<feature type="domain" description="Reverse transcriptase" evidence="1">
    <location>
        <begin position="1"/>
        <end position="168"/>
    </location>
</feature>
<name>A0A9J7MWX0_BRAFL</name>
<accession>A0A9J7MWX0</accession>
<reference evidence="2" key="1">
    <citation type="journal article" date="2020" name="Nat. Ecol. Evol.">
        <title>Deeply conserved synteny resolves early events in vertebrate evolution.</title>
        <authorList>
            <person name="Simakov O."/>
            <person name="Marletaz F."/>
            <person name="Yue J.X."/>
            <person name="O'Connell B."/>
            <person name="Jenkins J."/>
            <person name="Brandt A."/>
            <person name="Calef R."/>
            <person name="Tung C.H."/>
            <person name="Huang T.K."/>
            <person name="Schmutz J."/>
            <person name="Satoh N."/>
            <person name="Yu J.K."/>
            <person name="Putnam N.H."/>
            <person name="Green R.E."/>
            <person name="Rokhsar D.S."/>
        </authorList>
    </citation>
    <scope>NUCLEOTIDE SEQUENCE [LARGE SCALE GENOMIC DNA]</scope>
    <source>
        <strain evidence="2">S238N-H82</strain>
    </source>
</reference>
<dbReference type="Pfam" id="PF00078">
    <property type="entry name" value="RVT_1"/>
    <property type="match status" value="1"/>
</dbReference>
<evidence type="ECO:0000313" key="2">
    <source>
        <dbReference type="Proteomes" id="UP000001554"/>
    </source>
</evidence>